<dbReference type="AlphaFoldDB" id="A0A4R2MQL4"/>
<dbReference type="EMBL" id="SLXD01000008">
    <property type="protein sequence ID" value="TCP01673.1"/>
    <property type="molecule type" value="Genomic_DNA"/>
</dbReference>
<dbReference type="Proteomes" id="UP000295106">
    <property type="component" value="Unassembled WGS sequence"/>
</dbReference>
<comment type="caution">
    <text evidence="1">The sequence shown here is derived from an EMBL/GenBank/DDBJ whole genome shotgun (WGS) entry which is preliminary data.</text>
</comment>
<dbReference type="RefSeq" id="WP_132647745.1">
    <property type="nucleotide sequence ID" value="NZ_CP181386.1"/>
</dbReference>
<reference evidence="1 2" key="1">
    <citation type="submission" date="2019-03" db="EMBL/GenBank/DDBJ databases">
        <title>Genomic Encyclopedia of Type Strains, Phase IV (KMG-IV): sequencing the most valuable type-strain genomes for metagenomic binning, comparative biology and taxonomic classification.</title>
        <authorList>
            <person name="Goeker M."/>
        </authorList>
    </citation>
    <scope>NUCLEOTIDE SEQUENCE [LARGE SCALE GENOMIC DNA]</scope>
    <source>
        <strain evidence="1 2">DSM 1709</strain>
    </source>
</reference>
<gene>
    <name evidence="1" type="ORF">EV684_10812</name>
</gene>
<sequence length="114" mass="12345">MDTRTIELAAGQTLALALRRGDTLQLARGRLQVWAPAAELAGTQHRPSQHWDEGQALFADDSGTWQAQALTAATLLLQRPLPAWRRWWPARPALAGSRLARCATSSCSTPASSS</sequence>
<accession>A0A4R2MQL4</accession>
<protein>
    <submittedName>
        <fullName evidence="1">Uncharacterized protein</fullName>
    </submittedName>
</protein>
<name>A0A4R2MQL4_RUBGE</name>
<evidence type="ECO:0000313" key="1">
    <source>
        <dbReference type="EMBL" id="TCP01673.1"/>
    </source>
</evidence>
<dbReference type="OrthoDB" id="8966870at2"/>
<evidence type="ECO:0000313" key="2">
    <source>
        <dbReference type="Proteomes" id="UP000295106"/>
    </source>
</evidence>
<dbReference type="GeneID" id="99683759"/>
<organism evidence="1 2">
    <name type="scientific">Rubrivivax gelatinosus</name>
    <name type="common">Rhodocyclus gelatinosus</name>
    <name type="synonym">Rhodopseudomonas gelatinosa</name>
    <dbReference type="NCBI Taxonomy" id="28068"/>
    <lineage>
        <taxon>Bacteria</taxon>
        <taxon>Pseudomonadati</taxon>
        <taxon>Pseudomonadota</taxon>
        <taxon>Betaproteobacteria</taxon>
        <taxon>Burkholderiales</taxon>
        <taxon>Sphaerotilaceae</taxon>
        <taxon>Rubrivivax</taxon>
    </lineage>
</organism>
<proteinExistence type="predicted"/>